<evidence type="ECO:0008006" key="3">
    <source>
        <dbReference type="Google" id="ProtNLM"/>
    </source>
</evidence>
<comment type="caution">
    <text evidence="1">The sequence shown here is derived from an EMBL/GenBank/DDBJ whole genome shotgun (WGS) entry which is preliminary data.</text>
</comment>
<name>A0A4Z0J5I3_9LACO</name>
<dbReference type="InterPro" id="IPR007337">
    <property type="entry name" value="RelB/DinJ"/>
</dbReference>
<dbReference type="Proteomes" id="UP000297348">
    <property type="component" value="Unassembled WGS sequence"/>
</dbReference>
<evidence type="ECO:0000313" key="2">
    <source>
        <dbReference type="Proteomes" id="UP000297348"/>
    </source>
</evidence>
<gene>
    <name evidence="1" type="ORF">EGT51_11060</name>
</gene>
<dbReference type="OrthoDB" id="9804867at2"/>
<dbReference type="RefSeq" id="WP_135368740.1">
    <property type="nucleotide sequence ID" value="NZ_RKLX01000023.1"/>
</dbReference>
<organism evidence="1 2">
    <name type="scientific">Levilactobacillus suantsaiihabitans</name>
    <dbReference type="NCBI Taxonomy" id="2487722"/>
    <lineage>
        <taxon>Bacteria</taxon>
        <taxon>Bacillati</taxon>
        <taxon>Bacillota</taxon>
        <taxon>Bacilli</taxon>
        <taxon>Lactobacillales</taxon>
        <taxon>Lactobacillaceae</taxon>
        <taxon>Levilactobacillus</taxon>
    </lineage>
</organism>
<dbReference type="Pfam" id="PF04221">
    <property type="entry name" value="RelB"/>
    <property type="match status" value="1"/>
</dbReference>
<keyword evidence="2" id="KW-1185">Reference proteome</keyword>
<dbReference type="GO" id="GO:0006355">
    <property type="term" value="P:regulation of DNA-templated transcription"/>
    <property type="evidence" value="ECO:0007669"/>
    <property type="project" value="InterPro"/>
</dbReference>
<dbReference type="AlphaFoldDB" id="A0A4Z0J5I3"/>
<dbReference type="InterPro" id="IPR013321">
    <property type="entry name" value="Arc_rbn_hlx_hlx"/>
</dbReference>
<dbReference type="EMBL" id="RKLX01000023">
    <property type="protein sequence ID" value="TGD17735.1"/>
    <property type="molecule type" value="Genomic_DNA"/>
</dbReference>
<protein>
    <recommendedName>
        <fullName evidence="3">Type II toxin-antitoxin system RelB/DinJ family antitoxin</fullName>
    </recommendedName>
</protein>
<evidence type="ECO:0000313" key="1">
    <source>
        <dbReference type="EMBL" id="TGD17735.1"/>
    </source>
</evidence>
<dbReference type="Gene3D" id="1.10.1220.10">
    <property type="entry name" value="Met repressor-like"/>
    <property type="match status" value="1"/>
</dbReference>
<proteinExistence type="predicted"/>
<reference evidence="1 2" key="1">
    <citation type="submission" date="2018-10" db="EMBL/GenBank/DDBJ databases">
        <title>Lactobacillus sp. R7 and Lactobacillus sp. R19 isolated from fermented mustard green product of Taiwan.</title>
        <authorList>
            <person name="Lin S.-T."/>
        </authorList>
    </citation>
    <scope>NUCLEOTIDE SEQUENCE [LARGE SCALE GENOMIC DNA]</scope>
    <source>
        <strain evidence="1 2">BCRC 81129</strain>
    </source>
</reference>
<accession>A0A4Z0J5I3</accession>
<sequence length="93" mass="10344">MTKVDNGPQSGHVELDLDPQLLQNVTQVYQKYGMSVTTAIHLFLQQSVSDQDLPFDVELSPEQFRAEIAREKAAGDTQSLAAVEALWPDCPDR</sequence>